<dbReference type="EMBL" id="CP001291">
    <property type="protein sequence ID" value="ACK73282.1"/>
    <property type="molecule type" value="Genomic_DNA"/>
</dbReference>
<dbReference type="AlphaFoldDB" id="B7KEG4"/>
<evidence type="ECO:0000313" key="1">
    <source>
        <dbReference type="EMBL" id="ACK73282.1"/>
    </source>
</evidence>
<evidence type="ECO:0000313" key="2">
    <source>
        <dbReference type="Proteomes" id="UP000002384"/>
    </source>
</evidence>
<dbReference type="RefSeq" id="WP_015956863.1">
    <property type="nucleotide sequence ID" value="NC_011729.1"/>
</dbReference>
<proteinExistence type="predicted"/>
<dbReference type="eggNOG" id="COG2442">
    <property type="taxonomic scope" value="Bacteria"/>
</dbReference>
<dbReference type="KEGG" id="cyc:PCC7424_4927"/>
<keyword evidence="2" id="KW-1185">Reference proteome</keyword>
<organism evidence="1 2">
    <name type="scientific">Gloeothece citriformis (strain PCC 7424)</name>
    <name type="common">Cyanothece sp. (strain PCC 7424)</name>
    <dbReference type="NCBI Taxonomy" id="65393"/>
    <lineage>
        <taxon>Bacteria</taxon>
        <taxon>Bacillati</taxon>
        <taxon>Cyanobacteriota</taxon>
        <taxon>Cyanophyceae</taxon>
        <taxon>Oscillatoriophycideae</taxon>
        <taxon>Chroococcales</taxon>
        <taxon>Aphanothecaceae</taxon>
        <taxon>Gloeothece</taxon>
        <taxon>Gloeothece citriformis</taxon>
    </lineage>
</organism>
<dbReference type="Pfam" id="PF01724">
    <property type="entry name" value="DUF29"/>
    <property type="match status" value="1"/>
</dbReference>
<gene>
    <name evidence="1" type="ordered locus">PCC7424_4927</name>
</gene>
<sequence>MANLYDTDYLIWTEKQAELLRDRKFEQLDLENLIEEVEDLGKSELRTCRSGAILIIIHLLYLRYWEAELERNQFQWQAEIDNWRVQLESRLTGSFRNRLEEEWEELYQSAVKKFEKKTGLNIPKS</sequence>
<evidence type="ECO:0008006" key="3">
    <source>
        <dbReference type="Google" id="ProtNLM"/>
    </source>
</evidence>
<dbReference type="Proteomes" id="UP000002384">
    <property type="component" value="Chromosome"/>
</dbReference>
<dbReference type="PANTHER" id="PTHR34235">
    <property type="entry name" value="SLR1203 PROTEIN-RELATED"/>
    <property type="match status" value="1"/>
</dbReference>
<name>B7KEG4_GLOC7</name>
<dbReference type="InterPro" id="IPR002636">
    <property type="entry name" value="DUF29"/>
</dbReference>
<dbReference type="HOGENOM" id="CLU_116670_1_0_3"/>
<accession>B7KEG4</accession>
<dbReference type="OrthoDB" id="5769308at2"/>
<dbReference type="Gene3D" id="1.20.1220.20">
    <property type="entry name" value="Uncharcterised protein PF01724"/>
    <property type="match status" value="1"/>
</dbReference>
<protein>
    <recommendedName>
        <fullName evidence="3">DUF29 domain-containing protein</fullName>
    </recommendedName>
</protein>
<dbReference type="STRING" id="65393.PCC7424_4927"/>
<reference evidence="2" key="1">
    <citation type="journal article" date="2011" name="MBio">
        <title>Novel metabolic attributes of the genus Cyanothece, comprising a group of unicellular nitrogen-fixing Cyanobacteria.</title>
        <authorList>
            <person name="Bandyopadhyay A."/>
            <person name="Elvitigala T."/>
            <person name="Welsh E."/>
            <person name="Stockel J."/>
            <person name="Liberton M."/>
            <person name="Min H."/>
            <person name="Sherman L.A."/>
            <person name="Pakrasi H.B."/>
        </authorList>
    </citation>
    <scope>NUCLEOTIDE SEQUENCE [LARGE SCALE GENOMIC DNA]</scope>
    <source>
        <strain evidence="2">PCC 7424</strain>
    </source>
</reference>